<comment type="caution">
    <text evidence="3">The sequence shown here is derived from an EMBL/GenBank/DDBJ whole genome shotgun (WGS) entry which is preliminary data.</text>
</comment>
<keyword evidence="4" id="KW-1185">Reference proteome</keyword>
<organism evidence="3 4">
    <name type="scientific">Periweissella fabaria</name>
    <dbReference type="NCBI Taxonomy" id="546157"/>
    <lineage>
        <taxon>Bacteria</taxon>
        <taxon>Bacillati</taxon>
        <taxon>Bacillota</taxon>
        <taxon>Bacilli</taxon>
        <taxon>Lactobacillales</taxon>
        <taxon>Lactobacillaceae</taxon>
        <taxon>Periweissella</taxon>
    </lineage>
</organism>
<keyword evidence="2" id="KW-0812">Transmembrane</keyword>
<proteinExistence type="predicted"/>
<evidence type="ECO:0000313" key="4">
    <source>
        <dbReference type="Proteomes" id="UP000789707"/>
    </source>
</evidence>
<evidence type="ECO:0000256" key="2">
    <source>
        <dbReference type="SAM" id="Phobius"/>
    </source>
</evidence>
<accession>A0ABM8Z868</accession>
<dbReference type="EMBL" id="CAKKNS010000010">
    <property type="protein sequence ID" value="CAH0417482.1"/>
    <property type="molecule type" value="Genomic_DNA"/>
</dbReference>
<keyword evidence="2" id="KW-1133">Transmembrane helix</keyword>
<feature type="transmembrane region" description="Helical" evidence="2">
    <location>
        <begin position="65"/>
        <end position="85"/>
    </location>
</feature>
<dbReference type="RefSeq" id="WP_230097504.1">
    <property type="nucleotide sequence ID" value="NZ_CAKKNS010000010.1"/>
</dbReference>
<protein>
    <submittedName>
        <fullName evidence="3">Uncharacterized protein</fullName>
    </submittedName>
</protein>
<keyword evidence="2" id="KW-0472">Membrane</keyword>
<dbReference type="Proteomes" id="UP000789707">
    <property type="component" value="Unassembled WGS sequence"/>
</dbReference>
<name>A0ABM8Z868_9LACO</name>
<reference evidence="3 4" key="1">
    <citation type="submission" date="2021-11" db="EMBL/GenBank/DDBJ databases">
        <authorList>
            <person name="Depoorter E."/>
        </authorList>
    </citation>
    <scope>NUCLEOTIDE SEQUENCE [LARGE SCALE GENOMIC DNA]</scope>
    <source>
        <strain evidence="3 4">LMG 24289</strain>
    </source>
</reference>
<sequence length="86" mass="10397">MKIVNNQASANANVDFRWWIEDITKQIEKAKEENDLNKKIFEENKKILEENKKRLEEIKKEERRVFISEVCIVMCLCVLIATWWIK</sequence>
<evidence type="ECO:0000313" key="3">
    <source>
        <dbReference type="EMBL" id="CAH0417482.1"/>
    </source>
</evidence>
<gene>
    <name evidence="3" type="ORF">WFA24289_01824</name>
</gene>
<keyword evidence="1" id="KW-0175">Coiled coil</keyword>
<feature type="coiled-coil region" evidence="1">
    <location>
        <begin position="20"/>
        <end position="65"/>
    </location>
</feature>
<evidence type="ECO:0000256" key="1">
    <source>
        <dbReference type="SAM" id="Coils"/>
    </source>
</evidence>